<dbReference type="STRING" id="1235591.CAK95_13800"/>
<proteinExistence type="predicted"/>
<dbReference type="PANTHER" id="PTHR43861">
    <property type="entry name" value="TRANS-ACONITATE 2-METHYLTRANSFERASE-RELATED"/>
    <property type="match status" value="1"/>
</dbReference>
<gene>
    <name evidence="3" type="ORF">CAK95_13800</name>
</gene>
<dbReference type="AlphaFoldDB" id="A0A1W6ZRM3"/>
<dbReference type="GO" id="GO:0008757">
    <property type="term" value="F:S-adenosylmethionine-dependent methyltransferase activity"/>
    <property type="evidence" value="ECO:0007669"/>
    <property type="project" value="InterPro"/>
</dbReference>
<evidence type="ECO:0000256" key="1">
    <source>
        <dbReference type="ARBA" id="ARBA00022679"/>
    </source>
</evidence>
<dbReference type="Pfam" id="PF08241">
    <property type="entry name" value="Methyltransf_11"/>
    <property type="match status" value="1"/>
</dbReference>
<protein>
    <recommendedName>
        <fullName evidence="2">Methyltransferase type 11 domain-containing protein</fullName>
    </recommendedName>
</protein>
<accession>A0A1W6ZRM3</accession>
<name>A0A1W6ZRM3_9HYPH</name>
<reference evidence="3 4" key="1">
    <citation type="submission" date="2017-05" db="EMBL/GenBank/DDBJ databases">
        <title>Full genome sequence of Pseudorhodoplanes sinuspersici.</title>
        <authorList>
            <person name="Dastgheib S.M.M."/>
            <person name="Shavandi M."/>
            <person name="Tirandaz H."/>
        </authorList>
    </citation>
    <scope>NUCLEOTIDE SEQUENCE [LARGE SCALE GENOMIC DNA]</scope>
    <source>
        <strain evidence="3 4">RIPI110</strain>
    </source>
</reference>
<dbReference type="Gene3D" id="3.40.50.150">
    <property type="entry name" value="Vaccinia Virus protein VP39"/>
    <property type="match status" value="1"/>
</dbReference>
<keyword evidence="1" id="KW-0808">Transferase</keyword>
<evidence type="ECO:0000313" key="4">
    <source>
        <dbReference type="Proteomes" id="UP000194137"/>
    </source>
</evidence>
<dbReference type="KEGG" id="psin:CAK95_13800"/>
<sequence>MATGADTRQGIFVKRAVAPCHPWQSRGIHSFVRQLPHRPVNIGDVDGDSVSMSDWVSFFDSDHSIYVNARHREVHARITGDGMMAHITRSDRVLDYGCGEAAYAERLVREAETLTLCEAAPNLAEALKRRVAHERYIAVMSPDEVAALPGGSFDVVIMHSVSQYLSPAQLDTLLTLFRRLLQPGGKFVIGDVVQPDTPAWKDALALLQFGWREGFFLAAVAGLFRTALSDYAKLRKDAGLSRYSEDEMRKTLERAGYRAHRHVPNIGHLQTRMTFVAIPR</sequence>
<dbReference type="Proteomes" id="UP000194137">
    <property type="component" value="Chromosome"/>
</dbReference>
<keyword evidence="4" id="KW-1185">Reference proteome</keyword>
<feature type="domain" description="Methyltransferase type 11" evidence="2">
    <location>
        <begin position="94"/>
        <end position="189"/>
    </location>
</feature>
<dbReference type="EMBL" id="CP021112">
    <property type="protein sequence ID" value="ARQ00037.1"/>
    <property type="molecule type" value="Genomic_DNA"/>
</dbReference>
<dbReference type="CDD" id="cd02440">
    <property type="entry name" value="AdoMet_MTases"/>
    <property type="match status" value="1"/>
</dbReference>
<dbReference type="InterPro" id="IPR013216">
    <property type="entry name" value="Methyltransf_11"/>
</dbReference>
<evidence type="ECO:0000313" key="3">
    <source>
        <dbReference type="EMBL" id="ARQ00037.1"/>
    </source>
</evidence>
<dbReference type="PANTHER" id="PTHR43861:SF3">
    <property type="entry name" value="PUTATIVE (AFU_ORTHOLOGUE AFUA_2G14390)-RELATED"/>
    <property type="match status" value="1"/>
</dbReference>
<organism evidence="3 4">
    <name type="scientific">Pseudorhodoplanes sinuspersici</name>
    <dbReference type="NCBI Taxonomy" id="1235591"/>
    <lineage>
        <taxon>Bacteria</taxon>
        <taxon>Pseudomonadati</taxon>
        <taxon>Pseudomonadota</taxon>
        <taxon>Alphaproteobacteria</taxon>
        <taxon>Hyphomicrobiales</taxon>
        <taxon>Pseudorhodoplanes</taxon>
    </lineage>
</organism>
<dbReference type="SUPFAM" id="SSF53335">
    <property type="entry name" value="S-adenosyl-L-methionine-dependent methyltransferases"/>
    <property type="match status" value="1"/>
</dbReference>
<dbReference type="InterPro" id="IPR029063">
    <property type="entry name" value="SAM-dependent_MTases_sf"/>
</dbReference>
<evidence type="ECO:0000259" key="2">
    <source>
        <dbReference type="Pfam" id="PF08241"/>
    </source>
</evidence>